<sequence length="220" mass="25707">MADAQVKRKAKQEVVRAAAVVAVQLAILQVQQSDDEEEKNGDGNMPIAQFLTPVVAPDLSSIVYPTFGRHDLQLRVWPDQSFINNLQFYVKAHENLNTLLSEFLWMCRNFQFQDVNDDSIRLMLFYYTLRDGALEWLDSESHASITTWDDLARKFYNKYFSPTKIAKMKLEICTFQQLDGETYHEAWDRLNELLRKCQIMVLKRDNRLNTFTLGYLINPN</sequence>
<accession>A0ABD1V6U0</accession>
<evidence type="ECO:0000313" key="2">
    <source>
        <dbReference type="EMBL" id="KAL2532972.1"/>
    </source>
</evidence>
<proteinExistence type="predicted"/>
<name>A0ABD1V6U0_9LAMI</name>
<dbReference type="Pfam" id="PF03732">
    <property type="entry name" value="Retrotrans_gag"/>
    <property type="match status" value="1"/>
</dbReference>
<comment type="caution">
    <text evidence="2">The sequence shown here is derived from an EMBL/GenBank/DDBJ whole genome shotgun (WGS) entry which is preliminary data.</text>
</comment>
<evidence type="ECO:0000259" key="1">
    <source>
        <dbReference type="Pfam" id="PF03732"/>
    </source>
</evidence>
<keyword evidence="3" id="KW-1185">Reference proteome</keyword>
<dbReference type="Proteomes" id="UP001604336">
    <property type="component" value="Unassembled WGS sequence"/>
</dbReference>
<dbReference type="PANTHER" id="PTHR33223:SF11">
    <property type="entry name" value="ELEMENT PROTEIN, PUTATIVE-RELATED"/>
    <property type="match status" value="1"/>
</dbReference>
<gene>
    <name evidence="2" type="ORF">Adt_06323</name>
</gene>
<dbReference type="PANTHER" id="PTHR33223">
    <property type="entry name" value="CCHC-TYPE DOMAIN-CONTAINING PROTEIN"/>
    <property type="match status" value="1"/>
</dbReference>
<dbReference type="EMBL" id="JBFOLK010000002">
    <property type="protein sequence ID" value="KAL2532972.1"/>
    <property type="molecule type" value="Genomic_DNA"/>
</dbReference>
<organism evidence="2 3">
    <name type="scientific">Abeliophyllum distichum</name>
    <dbReference type="NCBI Taxonomy" id="126358"/>
    <lineage>
        <taxon>Eukaryota</taxon>
        <taxon>Viridiplantae</taxon>
        <taxon>Streptophyta</taxon>
        <taxon>Embryophyta</taxon>
        <taxon>Tracheophyta</taxon>
        <taxon>Spermatophyta</taxon>
        <taxon>Magnoliopsida</taxon>
        <taxon>eudicotyledons</taxon>
        <taxon>Gunneridae</taxon>
        <taxon>Pentapetalae</taxon>
        <taxon>asterids</taxon>
        <taxon>lamiids</taxon>
        <taxon>Lamiales</taxon>
        <taxon>Oleaceae</taxon>
        <taxon>Forsythieae</taxon>
        <taxon>Abeliophyllum</taxon>
    </lineage>
</organism>
<feature type="domain" description="Retrotransposon gag" evidence="1">
    <location>
        <begin position="124"/>
        <end position="213"/>
    </location>
</feature>
<dbReference type="AlphaFoldDB" id="A0ABD1V6U0"/>
<protein>
    <recommendedName>
        <fullName evidence="1">Retrotransposon gag domain-containing protein</fullName>
    </recommendedName>
</protein>
<reference evidence="3" key="1">
    <citation type="submission" date="2024-07" db="EMBL/GenBank/DDBJ databases">
        <title>Two chromosome-level genome assemblies of Korean endemic species Abeliophyllum distichum and Forsythia ovata (Oleaceae).</title>
        <authorList>
            <person name="Jang H."/>
        </authorList>
    </citation>
    <scope>NUCLEOTIDE SEQUENCE [LARGE SCALE GENOMIC DNA]</scope>
</reference>
<evidence type="ECO:0000313" key="3">
    <source>
        <dbReference type="Proteomes" id="UP001604336"/>
    </source>
</evidence>
<dbReference type="InterPro" id="IPR005162">
    <property type="entry name" value="Retrotrans_gag_dom"/>
</dbReference>